<organism evidence="1 2">
    <name type="scientific">Lipomyces orientalis</name>
    <dbReference type="NCBI Taxonomy" id="1233043"/>
    <lineage>
        <taxon>Eukaryota</taxon>
        <taxon>Fungi</taxon>
        <taxon>Dikarya</taxon>
        <taxon>Ascomycota</taxon>
        <taxon>Saccharomycotina</taxon>
        <taxon>Lipomycetes</taxon>
        <taxon>Lipomycetales</taxon>
        <taxon>Lipomycetaceae</taxon>
        <taxon>Lipomyces</taxon>
    </lineage>
</organism>
<comment type="caution">
    <text evidence="1">The sequence shown here is derived from an EMBL/GenBank/DDBJ whole genome shotgun (WGS) entry which is preliminary data.</text>
</comment>
<name>A0ACC3TRA3_9ASCO</name>
<gene>
    <name evidence="1" type="ORF">V1517DRAFT_122761</name>
</gene>
<evidence type="ECO:0000313" key="1">
    <source>
        <dbReference type="EMBL" id="KAK9322673.1"/>
    </source>
</evidence>
<accession>A0ACC3TRA3</accession>
<sequence length="492" mass="55669">MPKRSHGLLDTTESGRTNLDVLRAAFSKVYSLHDFLQQHVSDEVLLRPDDSEKYARVLKTSIVGIQDEAALRIAANCFRAVGASITPSSRKIKEVTGITVTVPLYTNGNVQILDVVVTELLSKSRRGSSQNIITLGFSKNNTEGTTALTNIVQEYASSHYRALCAAEWQLLLERVGDSAMIFLLTNTCIFFEFGNQCFHQAVGFPIYDIKAQTYSRHTKRRFTGGQALSVKALTDEPDHLTKINTVVINRHQMLYTNPRIKPNGQVTFGLYPQNCLGRYGDHTNVAHTKSVLKNVFRKQYGLKNVFDMAAYGQALPKRGLLYPHVEPDDMERKKPLPRTLKGPPFELFRQIQHRQEKCPYGILIQYYCPLKDSPLFARELSSGETSSPVVKDGNYETNNSTNFLHNATKHNRVAAFVKSVVKKLLPAKTFGSETNWHILLKHIDTYVSLGRYEKFTMHGLIQGIRIREIKWLGINDCSRLPLGEYNKRSFIL</sequence>
<dbReference type="Proteomes" id="UP001489719">
    <property type="component" value="Unassembled WGS sequence"/>
</dbReference>
<dbReference type="EMBL" id="MU970072">
    <property type="protein sequence ID" value="KAK9322673.1"/>
    <property type="molecule type" value="Genomic_DNA"/>
</dbReference>
<keyword evidence="2" id="KW-1185">Reference proteome</keyword>
<evidence type="ECO:0000313" key="2">
    <source>
        <dbReference type="Proteomes" id="UP001489719"/>
    </source>
</evidence>
<protein>
    <submittedName>
        <fullName evidence="1">Uncharacterized protein</fullName>
    </submittedName>
</protein>
<proteinExistence type="predicted"/>
<reference evidence="2" key="1">
    <citation type="journal article" date="2024" name="Front. Bioeng. Biotechnol.">
        <title>Genome-scale model development and genomic sequencing of the oleaginous clade Lipomyces.</title>
        <authorList>
            <person name="Czajka J.J."/>
            <person name="Han Y."/>
            <person name="Kim J."/>
            <person name="Mondo S.J."/>
            <person name="Hofstad B.A."/>
            <person name="Robles A."/>
            <person name="Haridas S."/>
            <person name="Riley R."/>
            <person name="LaButti K."/>
            <person name="Pangilinan J."/>
            <person name="Andreopoulos W."/>
            <person name="Lipzen A."/>
            <person name="Yan J."/>
            <person name="Wang M."/>
            <person name="Ng V."/>
            <person name="Grigoriev I.V."/>
            <person name="Spatafora J.W."/>
            <person name="Magnuson J.K."/>
            <person name="Baker S.E."/>
            <person name="Pomraning K.R."/>
        </authorList>
    </citation>
    <scope>NUCLEOTIDE SEQUENCE [LARGE SCALE GENOMIC DNA]</scope>
    <source>
        <strain evidence="2">CBS 10300</strain>
    </source>
</reference>